<evidence type="ECO:0000313" key="4">
    <source>
        <dbReference type="EMBL" id="KAJ5712742.1"/>
    </source>
</evidence>
<keyword evidence="5" id="KW-1185">Reference proteome</keyword>
<dbReference type="Pfam" id="PF08508">
    <property type="entry name" value="DUF1746"/>
    <property type="match status" value="1"/>
</dbReference>
<keyword evidence="2" id="KW-0472">Membrane</keyword>
<feature type="region of interest" description="Disordered" evidence="1">
    <location>
        <begin position="189"/>
        <end position="254"/>
    </location>
</feature>
<dbReference type="PANTHER" id="PTHR39405">
    <property type="entry name" value="DSC E3 UBIQUITIN LIGASE COMPLEX SUBUNIT 4"/>
    <property type="match status" value="1"/>
</dbReference>
<gene>
    <name evidence="4" type="ORF">N7493_009210</name>
</gene>
<sequence>MTDVDAFRDAEFIADTSGISFNDDAESDSGIGASPRSAQDRIRVRKLQSKAKIASLDRLLRDLDILVYCQLSALYYMDCSIILFAVRAIVELIFFSPKVSPFEPTRNQPFIGAILASNFICMIFHAFLIRPEAGEATRGYLHGGLFIDFIGQTPVPIFRLLSFDILILLLDFVMLGLIIERVKTAAIISPPSSTPTAATNNDTANASDGNTEGQAQAQEQEQDHDSEERGVVRGSEQTQDTSTTPPLSIEDDDINDERNALLADPGEYTSGRDNHPLDLFASGQAVIMHMGLFSTIRDQWTHSSIPHRPAGYSPSPETAMFLRQRFGLQVGTDGRIVRVGVGQ</sequence>
<dbReference type="EMBL" id="JAQJAN010000013">
    <property type="protein sequence ID" value="KAJ5712742.1"/>
    <property type="molecule type" value="Genomic_DNA"/>
</dbReference>
<dbReference type="InterPro" id="IPR038967">
    <property type="entry name" value="Dsc4-like"/>
</dbReference>
<dbReference type="AlphaFoldDB" id="A0AAD6MTD6"/>
<dbReference type="InterPro" id="IPR013715">
    <property type="entry name" value="DUF1746"/>
</dbReference>
<organism evidence="4 5">
    <name type="scientific">Penicillium malachiteum</name>
    <dbReference type="NCBI Taxonomy" id="1324776"/>
    <lineage>
        <taxon>Eukaryota</taxon>
        <taxon>Fungi</taxon>
        <taxon>Dikarya</taxon>
        <taxon>Ascomycota</taxon>
        <taxon>Pezizomycotina</taxon>
        <taxon>Eurotiomycetes</taxon>
        <taxon>Eurotiomycetidae</taxon>
        <taxon>Eurotiales</taxon>
        <taxon>Aspergillaceae</taxon>
        <taxon>Penicillium</taxon>
    </lineage>
</organism>
<keyword evidence="2" id="KW-1133">Transmembrane helix</keyword>
<keyword evidence="2" id="KW-0812">Transmembrane</keyword>
<protein>
    <recommendedName>
        <fullName evidence="3">DUF1746 domain-containing protein</fullName>
    </recommendedName>
</protein>
<feature type="transmembrane region" description="Helical" evidence="2">
    <location>
        <begin position="65"/>
        <end position="90"/>
    </location>
</feature>
<accession>A0AAD6MTD6</accession>
<evidence type="ECO:0000313" key="5">
    <source>
        <dbReference type="Proteomes" id="UP001215712"/>
    </source>
</evidence>
<feature type="compositionally biased region" description="Low complexity" evidence="1">
    <location>
        <begin position="196"/>
        <end position="219"/>
    </location>
</feature>
<reference evidence="4" key="1">
    <citation type="journal article" date="2023" name="IMA Fungus">
        <title>Comparative genomic study of the Penicillium genus elucidates a diverse pangenome and 15 lateral gene transfer events.</title>
        <authorList>
            <person name="Petersen C."/>
            <person name="Sorensen T."/>
            <person name="Nielsen M.R."/>
            <person name="Sondergaard T.E."/>
            <person name="Sorensen J.L."/>
            <person name="Fitzpatrick D.A."/>
            <person name="Frisvad J.C."/>
            <person name="Nielsen K.L."/>
        </authorList>
    </citation>
    <scope>NUCLEOTIDE SEQUENCE</scope>
    <source>
        <strain evidence="4">IBT 17514</strain>
    </source>
</reference>
<feature type="transmembrane region" description="Helical" evidence="2">
    <location>
        <begin position="157"/>
        <end position="179"/>
    </location>
</feature>
<feature type="compositionally biased region" description="Polar residues" evidence="1">
    <location>
        <begin position="235"/>
        <end position="246"/>
    </location>
</feature>
<evidence type="ECO:0000259" key="3">
    <source>
        <dbReference type="Pfam" id="PF08508"/>
    </source>
</evidence>
<proteinExistence type="predicted"/>
<name>A0AAD6MTD6_9EURO</name>
<feature type="compositionally biased region" description="Basic and acidic residues" evidence="1">
    <location>
        <begin position="221"/>
        <end position="231"/>
    </location>
</feature>
<dbReference type="Proteomes" id="UP001215712">
    <property type="component" value="Unassembled WGS sequence"/>
</dbReference>
<feature type="transmembrane region" description="Helical" evidence="2">
    <location>
        <begin position="110"/>
        <end position="129"/>
    </location>
</feature>
<feature type="domain" description="DUF1746" evidence="3">
    <location>
        <begin position="62"/>
        <end position="174"/>
    </location>
</feature>
<evidence type="ECO:0000256" key="2">
    <source>
        <dbReference type="SAM" id="Phobius"/>
    </source>
</evidence>
<dbReference type="GO" id="GO:0005783">
    <property type="term" value="C:endoplasmic reticulum"/>
    <property type="evidence" value="ECO:0007669"/>
    <property type="project" value="TreeGrafter"/>
</dbReference>
<comment type="caution">
    <text evidence="4">The sequence shown here is derived from an EMBL/GenBank/DDBJ whole genome shotgun (WGS) entry which is preliminary data.</text>
</comment>
<dbReference type="GO" id="GO:0044695">
    <property type="term" value="C:Dsc E3 ubiquitin ligase complex"/>
    <property type="evidence" value="ECO:0007669"/>
    <property type="project" value="InterPro"/>
</dbReference>
<evidence type="ECO:0000256" key="1">
    <source>
        <dbReference type="SAM" id="MobiDB-lite"/>
    </source>
</evidence>
<dbReference type="PANTHER" id="PTHR39405:SF1">
    <property type="entry name" value="DSC E3 UBIQUITIN LIGASE COMPLEX SUBUNIT 4"/>
    <property type="match status" value="1"/>
</dbReference>
<reference evidence="4" key="2">
    <citation type="submission" date="2023-01" db="EMBL/GenBank/DDBJ databases">
        <authorList>
            <person name="Petersen C."/>
        </authorList>
    </citation>
    <scope>NUCLEOTIDE SEQUENCE</scope>
    <source>
        <strain evidence="4">IBT 17514</strain>
    </source>
</reference>
<dbReference type="GO" id="GO:0032933">
    <property type="term" value="P:SREBP signaling pathway"/>
    <property type="evidence" value="ECO:0007669"/>
    <property type="project" value="InterPro"/>
</dbReference>